<sequence>MLSEGNCGIAASHIQHIQTVATQFSTFIFFRLANPNATRLIDAGYRTKRLDIHAKSSNWGPMAGFICADSALSKVADGGPAAIEHNQNAVRESLRSEQVGKIPLAINQARINELVNDGLFAAPTPAQAFNAQSPQGNANLRFALEQNGAGDFDVYYYPATTGEKTPVMVLGYMGEDGAGVSAVTSDYDLFAICPHFSAPEFASNIDTRVSNQGLEGILSRFQQTIIGKINRLCGVNPVINHGTELNNPSPENDPELAMFVPGTDSRLVRRLELPRIFGDLAMRGFHVYTNDRWNPAFKAHIGARVNQLRNPARRAVAAKTLGCLRETDFMNLSIAGFAGETRLAFAQQKFGEQIANNLASTVRPRWRF</sequence>
<dbReference type="InterPro" id="IPR005165">
    <property type="entry name" value="Anthrax_toxin_edema_cen"/>
</dbReference>
<dbReference type="InterPro" id="IPR035099">
    <property type="entry name" value="Anthrax_toxin_C-terminal"/>
</dbReference>
<protein>
    <submittedName>
        <fullName evidence="2">Calmodulin-sensitive adenylate cyclase</fullName>
        <ecNumber evidence="2">4.6.1.1</ecNumber>
    </submittedName>
</protein>
<dbReference type="GO" id="GO:0005576">
    <property type="term" value="C:extracellular region"/>
    <property type="evidence" value="ECO:0007669"/>
    <property type="project" value="InterPro"/>
</dbReference>
<dbReference type="RefSeq" id="WP_175114843.1">
    <property type="nucleotide sequence ID" value="NZ_CADIKF010000068.1"/>
</dbReference>
<accession>A0A6J5EXI1</accession>
<gene>
    <name evidence="2" type="primary">cya</name>
    <name evidence="2" type="ORF">LMG29739_05711</name>
</gene>
<feature type="domain" description="Anthrax toxin edema factor central" evidence="1">
    <location>
        <begin position="6"/>
        <end position="170"/>
    </location>
</feature>
<evidence type="ECO:0000313" key="3">
    <source>
        <dbReference type="Proteomes" id="UP000494329"/>
    </source>
</evidence>
<dbReference type="GO" id="GO:0008294">
    <property type="term" value="F:calcium- and calmodulin-responsive adenylate cyclase activity"/>
    <property type="evidence" value="ECO:0007669"/>
    <property type="project" value="InterPro"/>
</dbReference>
<dbReference type="Pfam" id="PF03497">
    <property type="entry name" value="Anthrax_toxA"/>
    <property type="match status" value="1"/>
</dbReference>
<evidence type="ECO:0000313" key="2">
    <source>
        <dbReference type="EMBL" id="CAB3770121.1"/>
    </source>
</evidence>
<dbReference type="AlphaFoldDB" id="A0A6J5EXI1"/>
<dbReference type="InterPro" id="IPR037017">
    <property type="entry name" value="Anthrax_toxin_edema_cen_sf"/>
</dbReference>
<dbReference type="Gene3D" id="3.30.70.1720">
    <property type="match status" value="1"/>
</dbReference>
<dbReference type="EMBL" id="CADIKF010000068">
    <property type="protein sequence ID" value="CAB3770121.1"/>
    <property type="molecule type" value="Genomic_DNA"/>
</dbReference>
<organism evidence="2 3">
    <name type="scientific">Paraburkholderia solisilvae</name>
    <dbReference type="NCBI Taxonomy" id="624376"/>
    <lineage>
        <taxon>Bacteria</taxon>
        <taxon>Pseudomonadati</taxon>
        <taxon>Pseudomonadota</taxon>
        <taxon>Betaproteobacteria</taxon>
        <taxon>Burkholderiales</taxon>
        <taxon>Burkholderiaceae</taxon>
        <taxon>Paraburkholderia</taxon>
    </lineage>
</organism>
<keyword evidence="3" id="KW-1185">Reference proteome</keyword>
<dbReference type="SUPFAM" id="SSF81298">
    <property type="entry name" value="Adenylylcyclase toxin (the edema factor)"/>
    <property type="match status" value="1"/>
</dbReference>
<evidence type="ECO:0000259" key="1">
    <source>
        <dbReference type="Pfam" id="PF03497"/>
    </source>
</evidence>
<reference evidence="2 3" key="1">
    <citation type="submission" date="2020-04" db="EMBL/GenBank/DDBJ databases">
        <authorList>
            <person name="De Canck E."/>
        </authorList>
    </citation>
    <scope>NUCLEOTIDE SEQUENCE [LARGE SCALE GENOMIC DNA]</scope>
    <source>
        <strain evidence="2 3">LMG 29739</strain>
    </source>
</reference>
<proteinExistence type="predicted"/>
<dbReference type="EC" id="4.6.1.1" evidence="2"/>
<dbReference type="Gene3D" id="3.90.1760.10">
    <property type="entry name" value="Anthrax toxin, edema factor, central domain"/>
    <property type="match status" value="1"/>
</dbReference>
<keyword evidence="2" id="KW-0456">Lyase</keyword>
<dbReference type="Proteomes" id="UP000494329">
    <property type="component" value="Unassembled WGS sequence"/>
</dbReference>
<name>A0A6J5EXI1_9BURK</name>